<organism evidence="10 11">
    <name type="scientific">Oleiphilus messinensis</name>
    <dbReference type="NCBI Taxonomy" id="141451"/>
    <lineage>
        <taxon>Bacteria</taxon>
        <taxon>Pseudomonadati</taxon>
        <taxon>Pseudomonadota</taxon>
        <taxon>Gammaproteobacteria</taxon>
        <taxon>Oceanospirillales</taxon>
        <taxon>Oleiphilaceae</taxon>
        <taxon>Oleiphilus</taxon>
    </lineage>
</organism>
<dbReference type="GO" id="GO:0006281">
    <property type="term" value="P:DNA repair"/>
    <property type="evidence" value="ECO:0007669"/>
    <property type="project" value="UniProtKB-KW"/>
</dbReference>
<dbReference type="InterPro" id="IPR014048">
    <property type="entry name" value="MethylDNA_cys_MeTrfase_DNA-bd"/>
</dbReference>
<dbReference type="RefSeq" id="WP_198343066.1">
    <property type="nucleotide sequence ID" value="NZ_CP021425.1"/>
</dbReference>
<dbReference type="PROSITE" id="PS01124">
    <property type="entry name" value="HTH_ARAC_FAMILY_2"/>
    <property type="match status" value="1"/>
</dbReference>
<dbReference type="PROSITE" id="PS00374">
    <property type="entry name" value="MGMT"/>
    <property type="match status" value="1"/>
</dbReference>
<dbReference type="CDD" id="cd06445">
    <property type="entry name" value="ATase"/>
    <property type="match status" value="1"/>
</dbReference>
<dbReference type="InterPro" id="IPR001497">
    <property type="entry name" value="MethylDNA_cys_MeTrfase_AS"/>
</dbReference>
<evidence type="ECO:0000256" key="2">
    <source>
        <dbReference type="ARBA" id="ARBA00022603"/>
    </source>
</evidence>
<sequence>MLSEPESSTSSQQYHLVAVAIEYFVRHQQRQPKLSDLAAYMGYSEFYLQRLFSEWVGLSPKQYLKFLTKEYAKKRLASLPVLDSALACGLSGTGRLHDLMVTCEGMTPGEYKRLGDGLKITFGYFSSPFGECLIATTDRGVCKLSFLDSLEQREFHEAELVSEWPRARFSHDDSYIASYADLIFPAPGSKISEAKAMPSLKLLLKGSPFQLKVWEALLRIPEGNLSSYQQVAASLNMPSASRAVAGAIARNQIGYLIPCHRVIRSNGEFHQYRWGAERKRIMIGWEAQNFTFESI</sequence>
<dbReference type="InterPro" id="IPR036217">
    <property type="entry name" value="MethylDNA_cys_MeTrfase_DNAb"/>
</dbReference>
<dbReference type="SUPFAM" id="SSF53155">
    <property type="entry name" value="Methylated DNA-protein cysteine methyltransferase domain"/>
    <property type="match status" value="1"/>
</dbReference>
<dbReference type="Pfam" id="PF01035">
    <property type="entry name" value="DNA_binding_1"/>
    <property type="match status" value="1"/>
</dbReference>
<proteinExistence type="predicted"/>
<evidence type="ECO:0000256" key="8">
    <source>
        <dbReference type="ARBA" id="ARBA00049348"/>
    </source>
</evidence>
<dbReference type="Gene3D" id="1.10.10.10">
    <property type="entry name" value="Winged helix-like DNA-binding domain superfamily/Winged helix DNA-binding domain"/>
    <property type="match status" value="1"/>
</dbReference>
<dbReference type="Proteomes" id="UP000196027">
    <property type="component" value="Chromosome"/>
</dbReference>
<dbReference type="Gene3D" id="1.10.10.60">
    <property type="entry name" value="Homeodomain-like"/>
    <property type="match status" value="1"/>
</dbReference>
<gene>
    <name evidence="10" type="ORF">OLMES_4215</name>
</gene>
<dbReference type="InterPro" id="IPR018060">
    <property type="entry name" value="HTH_AraC"/>
</dbReference>
<dbReference type="AlphaFoldDB" id="A0A1Y0ICP1"/>
<dbReference type="PANTHER" id="PTHR10815:SF13">
    <property type="entry name" value="METHYLATED-DNA--PROTEIN-CYSTEINE METHYLTRANSFERASE"/>
    <property type="match status" value="1"/>
</dbReference>
<dbReference type="SUPFAM" id="SSF46689">
    <property type="entry name" value="Homeodomain-like"/>
    <property type="match status" value="1"/>
</dbReference>
<dbReference type="GO" id="GO:0043565">
    <property type="term" value="F:sequence-specific DNA binding"/>
    <property type="evidence" value="ECO:0007669"/>
    <property type="project" value="InterPro"/>
</dbReference>
<dbReference type="NCBIfam" id="TIGR00589">
    <property type="entry name" value="ogt"/>
    <property type="match status" value="1"/>
</dbReference>
<dbReference type="InterPro" id="IPR036631">
    <property type="entry name" value="MGMT_N_sf"/>
</dbReference>
<evidence type="ECO:0000259" key="9">
    <source>
        <dbReference type="PROSITE" id="PS01124"/>
    </source>
</evidence>
<dbReference type="KEGG" id="ome:OLMES_4215"/>
<evidence type="ECO:0000256" key="6">
    <source>
        <dbReference type="ARBA" id="ARBA00023163"/>
    </source>
</evidence>
<keyword evidence="2 10" id="KW-0489">Methyltransferase</keyword>
<keyword evidence="4" id="KW-0227">DNA damage</keyword>
<dbReference type="GO" id="GO:0003700">
    <property type="term" value="F:DNA-binding transcription factor activity"/>
    <property type="evidence" value="ECO:0007669"/>
    <property type="project" value="InterPro"/>
</dbReference>
<evidence type="ECO:0000256" key="7">
    <source>
        <dbReference type="ARBA" id="ARBA00023204"/>
    </source>
</evidence>
<evidence type="ECO:0000256" key="4">
    <source>
        <dbReference type="ARBA" id="ARBA00022763"/>
    </source>
</evidence>
<dbReference type="SMART" id="SM00342">
    <property type="entry name" value="HTH_ARAC"/>
    <property type="match status" value="1"/>
</dbReference>
<protein>
    <submittedName>
        <fullName evidence="10">Transcriptional regulator Ada / DNA-O6-methylguanine--protein-cysteine S-methyltransferase</fullName>
    </submittedName>
</protein>
<dbReference type="EMBL" id="CP021425">
    <property type="protein sequence ID" value="ARU58231.1"/>
    <property type="molecule type" value="Genomic_DNA"/>
</dbReference>
<dbReference type="SUPFAM" id="SSF46767">
    <property type="entry name" value="Methylated DNA-protein cysteine methyltransferase, C-terminal domain"/>
    <property type="match status" value="1"/>
</dbReference>
<comment type="catalytic activity">
    <reaction evidence="1">
        <text>a 4-O-methyl-thymidine in DNA + L-cysteinyl-[protein] = a thymidine in DNA + S-methyl-L-cysteinyl-[protein]</text>
        <dbReference type="Rhea" id="RHEA:53428"/>
        <dbReference type="Rhea" id="RHEA-COMP:10131"/>
        <dbReference type="Rhea" id="RHEA-COMP:10132"/>
        <dbReference type="Rhea" id="RHEA-COMP:13555"/>
        <dbReference type="Rhea" id="RHEA-COMP:13556"/>
        <dbReference type="ChEBI" id="CHEBI:29950"/>
        <dbReference type="ChEBI" id="CHEBI:82612"/>
        <dbReference type="ChEBI" id="CHEBI:137386"/>
        <dbReference type="ChEBI" id="CHEBI:137387"/>
        <dbReference type="EC" id="2.1.1.63"/>
    </reaction>
</comment>
<evidence type="ECO:0000256" key="1">
    <source>
        <dbReference type="ARBA" id="ARBA00001286"/>
    </source>
</evidence>
<evidence type="ECO:0000256" key="5">
    <source>
        <dbReference type="ARBA" id="ARBA00023015"/>
    </source>
</evidence>
<reference evidence="10 11" key="1">
    <citation type="submission" date="2017-05" db="EMBL/GenBank/DDBJ databases">
        <title>Genomic insights into alkan degradation activity of Oleiphilus messinensis.</title>
        <authorList>
            <person name="Kozyavkin S.A."/>
            <person name="Slesarev A.I."/>
            <person name="Golyshin P.N."/>
            <person name="Korzhenkov A."/>
            <person name="Golyshina O.N."/>
            <person name="Toshchakov S.V."/>
        </authorList>
    </citation>
    <scope>NUCLEOTIDE SEQUENCE [LARGE SCALE GENOMIC DNA]</scope>
    <source>
        <strain evidence="10 11">ME102</strain>
    </source>
</reference>
<keyword evidence="11" id="KW-1185">Reference proteome</keyword>
<dbReference type="InterPro" id="IPR009057">
    <property type="entry name" value="Homeodomain-like_sf"/>
</dbReference>
<dbReference type="Pfam" id="PF02870">
    <property type="entry name" value="Methyltransf_1N"/>
    <property type="match status" value="1"/>
</dbReference>
<evidence type="ECO:0000313" key="10">
    <source>
        <dbReference type="EMBL" id="ARU58231.1"/>
    </source>
</evidence>
<keyword evidence="6" id="KW-0804">Transcription</keyword>
<dbReference type="InterPro" id="IPR036388">
    <property type="entry name" value="WH-like_DNA-bd_sf"/>
</dbReference>
<dbReference type="PANTHER" id="PTHR10815">
    <property type="entry name" value="METHYLATED-DNA--PROTEIN-CYSTEINE METHYLTRANSFERASE"/>
    <property type="match status" value="1"/>
</dbReference>
<evidence type="ECO:0000256" key="3">
    <source>
        <dbReference type="ARBA" id="ARBA00022679"/>
    </source>
</evidence>
<keyword evidence="3 10" id="KW-0808">Transferase</keyword>
<evidence type="ECO:0000313" key="11">
    <source>
        <dbReference type="Proteomes" id="UP000196027"/>
    </source>
</evidence>
<name>A0A1Y0ICP1_9GAMM</name>
<comment type="catalytic activity">
    <reaction evidence="8">
        <text>a 6-O-methyl-2'-deoxyguanosine in DNA + L-cysteinyl-[protein] = S-methyl-L-cysteinyl-[protein] + a 2'-deoxyguanosine in DNA</text>
        <dbReference type="Rhea" id="RHEA:24000"/>
        <dbReference type="Rhea" id="RHEA-COMP:10131"/>
        <dbReference type="Rhea" id="RHEA-COMP:10132"/>
        <dbReference type="Rhea" id="RHEA-COMP:11367"/>
        <dbReference type="Rhea" id="RHEA-COMP:11368"/>
        <dbReference type="ChEBI" id="CHEBI:29950"/>
        <dbReference type="ChEBI" id="CHEBI:82612"/>
        <dbReference type="ChEBI" id="CHEBI:85445"/>
        <dbReference type="ChEBI" id="CHEBI:85448"/>
        <dbReference type="EC" id="2.1.1.63"/>
    </reaction>
</comment>
<dbReference type="Gene3D" id="3.30.160.70">
    <property type="entry name" value="Methylated DNA-protein cysteine methyltransferase domain"/>
    <property type="match status" value="1"/>
</dbReference>
<keyword evidence="7" id="KW-0234">DNA repair</keyword>
<feature type="domain" description="HTH araC/xylS-type" evidence="9">
    <location>
        <begin position="18"/>
        <end position="114"/>
    </location>
</feature>
<accession>A0A1Y0ICP1</accession>
<dbReference type="InterPro" id="IPR008332">
    <property type="entry name" value="MethylG_MeTrfase_N"/>
</dbReference>
<dbReference type="GO" id="GO:0003908">
    <property type="term" value="F:methylated-DNA-[protein]-cysteine S-methyltransferase activity"/>
    <property type="evidence" value="ECO:0007669"/>
    <property type="project" value="UniProtKB-EC"/>
</dbReference>
<dbReference type="Pfam" id="PF12833">
    <property type="entry name" value="HTH_18"/>
    <property type="match status" value="1"/>
</dbReference>
<keyword evidence="5" id="KW-0805">Transcription regulation</keyword>
<dbReference type="GO" id="GO:0032259">
    <property type="term" value="P:methylation"/>
    <property type="evidence" value="ECO:0007669"/>
    <property type="project" value="UniProtKB-KW"/>
</dbReference>